<gene>
    <name evidence="1" type="ORF">Ahy_B03g061961</name>
</gene>
<name>A0A444ZSI2_ARAHY</name>
<protein>
    <submittedName>
        <fullName evidence="1">Uncharacterized protein</fullName>
    </submittedName>
</protein>
<keyword evidence="2" id="KW-1185">Reference proteome</keyword>
<evidence type="ECO:0000313" key="2">
    <source>
        <dbReference type="Proteomes" id="UP000289738"/>
    </source>
</evidence>
<sequence>MKKVYELIERHVTFIWVNDSSEGWGLGPSKGGRHAMFFSARVEWVHSSLSTQTNAHKPLNTHILLTPHSELAVSAP</sequence>
<evidence type="ECO:0000313" key="1">
    <source>
        <dbReference type="EMBL" id="RYR17181.1"/>
    </source>
</evidence>
<reference evidence="1 2" key="1">
    <citation type="submission" date="2019-01" db="EMBL/GenBank/DDBJ databases">
        <title>Sequencing of cultivated peanut Arachis hypogaea provides insights into genome evolution and oil improvement.</title>
        <authorList>
            <person name="Chen X."/>
        </authorList>
    </citation>
    <scope>NUCLEOTIDE SEQUENCE [LARGE SCALE GENOMIC DNA]</scope>
    <source>
        <strain evidence="2">cv. Fuhuasheng</strain>
        <tissue evidence="1">Leaves</tissue>
    </source>
</reference>
<organism evidence="1 2">
    <name type="scientific">Arachis hypogaea</name>
    <name type="common">Peanut</name>
    <dbReference type="NCBI Taxonomy" id="3818"/>
    <lineage>
        <taxon>Eukaryota</taxon>
        <taxon>Viridiplantae</taxon>
        <taxon>Streptophyta</taxon>
        <taxon>Embryophyta</taxon>
        <taxon>Tracheophyta</taxon>
        <taxon>Spermatophyta</taxon>
        <taxon>Magnoliopsida</taxon>
        <taxon>eudicotyledons</taxon>
        <taxon>Gunneridae</taxon>
        <taxon>Pentapetalae</taxon>
        <taxon>rosids</taxon>
        <taxon>fabids</taxon>
        <taxon>Fabales</taxon>
        <taxon>Fabaceae</taxon>
        <taxon>Papilionoideae</taxon>
        <taxon>50 kb inversion clade</taxon>
        <taxon>dalbergioids sensu lato</taxon>
        <taxon>Dalbergieae</taxon>
        <taxon>Pterocarpus clade</taxon>
        <taxon>Arachis</taxon>
    </lineage>
</organism>
<proteinExistence type="predicted"/>
<dbReference type="AlphaFoldDB" id="A0A444ZSI2"/>
<comment type="caution">
    <text evidence="1">The sequence shown here is derived from an EMBL/GenBank/DDBJ whole genome shotgun (WGS) entry which is preliminary data.</text>
</comment>
<dbReference type="Proteomes" id="UP000289738">
    <property type="component" value="Chromosome B03"/>
</dbReference>
<dbReference type="EMBL" id="SDMP01000013">
    <property type="protein sequence ID" value="RYR17181.1"/>
    <property type="molecule type" value="Genomic_DNA"/>
</dbReference>
<accession>A0A444ZSI2</accession>